<name>A0A8J8BCZ0_9ACTN</name>
<reference evidence="2" key="1">
    <citation type="submission" date="2021-04" db="EMBL/GenBank/DDBJ databases">
        <title>Genome based classification of Actinospica acidithermotolerans sp. nov., an actinobacterium isolated from an Indonesian hot spring.</title>
        <authorList>
            <person name="Kusuma A.B."/>
            <person name="Putra K.E."/>
            <person name="Nafisah S."/>
            <person name="Loh J."/>
            <person name="Nouioui I."/>
            <person name="Goodfellow M."/>
        </authorList>
    </citation>
    <scope>NUCLEOTIDE SEQUENCE</scope>
    <source>
        <strain evidence="2">DSM 45618</strain>
    </source>
</reference>
<gene>
    <name evidence="2" type="ORF">KGA66_21455</name>
</gene>
<protein>
    <submittedName>
        <fullName evidence="2">WXG100 family type VII secretion target</fullName>
    </submittedName>
</protein>
<evidence type="ECO:0000313" key="3">
    <source>
        <dbReference type="Proteomes" id="UP000677913"/>
    </source>
</evidence>
<comment type="caution">
    <text evidence="2">The sequence shown here is derived from an EMBL/GenBank/DDBJ whole genome shotgun (WGS) entry which is preliminary data.</text>
</comment>
<dbReference type="AlphaFoldDB" id="A0A8J8BCZ0"/>
<dbReference type="InterPro" id="IPR057746">
    <property type="entry name" value="CpnT-like_N"/>
</dbReference>
<feature type="domain" description="Outer membrane channel protein CpnT-like N-terminal" evidence="1">
    <location>
        <begin position="17"/>
        <end position="136"/>
    </location>
</feature>
<evidence type="ECO:0000313" key="2">
    <source>
        <dbReference type="EMBL" id="MBS2965632.1"/>
    </source>
</evidence>
<dbReference type="Proteomes" id="UP000677913">
    <property type="component" value="Unassembled WGS sequence"/>
</dbReference>
<dbReference type="InterPro" id="IPR036689">
    <property type="entry name" value="ESAT-6-like_sf"/>
</dbReference>
<dbReference type="EMBL" id="JAGSXH010000093">
    <property type="protein sequence ID" value="MBS2965632.1"/>
    <property type="molecule type" value="Genomic_DNA"/>
</dbReference>
<evidence type="ECO:0000259" key="1">
    <source>
        <dbReference type="Pfam" id="PF25547"/>
    </source>
</evidence>
<organism evidence="2 3">
    <name type="scientific">Actinocrinis puniceicyclus</name>
    <dbReference type="NCBI Taxonomy" id="977794"/>
    <lineage>
        <taxon>Bacteria</taxon>
        <taxon>Bacillati</taxon>
        <taxon>Actinomycetota</taxon>
        <taxon>Actinomycetes</taxon>
        <taxon>Catenulisporales</taxon>
        <taxon>Actinospicaceae</taxon>
        <taxon>Actinocrinis</taxon>
    </lineage>
</organism>
<accession>A0A8J8BCZ0</accession>
<dbReference type="Pfam" id="PF25547">
    <property type="entry name" value="WXG100_2"/>
    <property type="match status" value="1"/>
</dbReference>
<sequence length="242" mass="24671">MGIELPGEVAWFLNLIGVPWPNVDEDQVRVFAQHVRTFAESIDGTHQAASSTIRQMSAAYQGSSYEQLVASWARMSNDHMRELVDACHTVATAVDVAADAIVAAKLAALGELGALAASFVADQAAAVVTLGAAEAAEALIVEGAKKLINALVNQLEQHILGEVISKAVAPLEQVVQRAVGGLVFEGAASALGSSAGGAVGSGFGVLPGDLLGHAQRLQGHADEVAGHARTFGAAIAGVSFSG</sequence>
<dbReference type="Gene3D" id="1.10.287.1060">
    <property type="entry name" value="ESAT-6-like"/>
    <property type="match status" value="1"/>
</dbReference>
<dbReference type="RefSeq" id="WP_211469987.1">
    <property type="nucleotide sequence ID" value="NZ_JAGSXH010000093.1"/>
</dbReference>
<proteinExistence type="predicted"/>
<keyword evidence="3" id="KW-1185">Reference proteome</keyword>
<dbReference type="SUPFAM" id="SSF140453">
    <property type="entry name" value="EsxAB dimer-like"/>
    <property type="match status" value="1"/>
</dbReference>